<dbReference type="SUPFAM" id="SSF69318">
    <property type="entry name" value="Integrin alpha N-terminal domain"/>
    <property type="match status" value="2"/>
</dbReference>
<evidence type="ECO:0000313" key="10">
    <source>
        <dbReference type="Proteomes" id="UP001295463"/>
    </source>
</evidence>
<evidence type="ECO:0000256" key="5">
    <source>
        <dbReference type="PROSITE-ProRule" id="PRU01240"/>
    </source>
</evidence>
<dbReference type="Gene3D" id="2.130.10.130">
    <property type="entry name" value="Integrin alpha, N-terminal"/>
    <property type="match status" value="2"/>
</dbReference>
<feature type="chain" id="PRO_5046888800" evidence="7">
    <location>
        <begin position="23"/>
        <end position="798"/>
    </location>
</feature>
<evidence type="ECO:0000256" key="2">
    <source>
        <dbReference type="ARBA" id="ARBA00022729"/>
    </source>
</evidence>
<evidence type="ECO:0000256" key="4">
    <source>
        <dbReference type="ARBA" id="ARBA00022825"/>
    </source>
</evidence>
<feature type="active site" description="Charge relay system" evidence="5">
    <location>
        <position position="278"/>
    </location>
</feature>
<dbReference type="PROSITE" id="PS51257">
    <property type="entry name" value="PROKAR_LIPOPROTEIN"/>
    <property type="match status" value="1"/>
</dbReference>
<dbReference type="Pfam" id="PF00082">
    <property type="entry name" value="Peptidase_S8"/>
    <property type="match status" value="1"/>
</dbReference>
<keyword evidence="10" id="KW-1185">Reference proteome</keyword>
<dbReference type="PRINTS" id="PR00723">
    <property type="entry name" value="SUBTILISIN"/>
</dbReference>
<feature type="domain" description="Peptidase S8/S53" evidence="8">
    <location>
        <begin position="212"/>
        <end position="474"/>
    </location>
</feature>
<feature type="active site" description="Charge relay system" evidence="5">
    <location>
        <position position="441"/>
    </location>
</feature>
<keyword evidence="2 7" id="KW-0732">Signal</keyword>
<organism evidence="9 10">
    <name type="scientific">Trichlorobacter ammonificans</name>
    <dbReference type="NCBI Taxonomy" id="2916410"/>
    <lineage>
        <taxon>Bacteria</taxon>
        <taxon>Pseudomonadati</taxon>
        <taxon>Thermodesulfobacteriota</taxon>
        <taxon>Desulfuromonadia</taxon>
        <taxon>Geobacterales</taxon>
        <taxon>Geobacteraceae</taxon>
        <taxon>Trichlorobacter</taxon>
    </lineage>
</organism>
<dbReference type="EMBL" id="OW150024">
    <property type="protein sequence ID" value="CAH2029942.1"/>
    <property type="molecule type" value="Genomic_DNA"/>
</dbReference>
<proteinExistence type="inferred from homology"/>
<dbReference type="InterPro" id="IPR013517">
    <property type="entry name" value="FG-GAP"/>
</dbReference>
<dbReference type="Pfam" id="PF01839">
    <property type="entry name" value="FG-GAP"/>
    <property type="match status" value="1"/>
</dbReference>
<comment type="similarity">
    <text evidence="5 6">Belongs to the peptidase S8 family.</text>
</comment>
<name>A0ABN8HB97_9BACT</name>
<dbReference type="RefSeq" id="WP_305730919.1">
    <property type="nucleotide sequence ID" value="NZ_OW150024.1"/>
</dbReference>
<dbReference type="InterPro" id="IPR028994">
    <property type="entry name" value="Integrin_alpha_N"/>
</dbReference>
<dbReference type="InterPro" id="IPR015500">
    <property type="entry name" value="Peptidase_S8_subtilisin-rel"/>
</dbReference>
<dbReference type="InterPro" id="IPR036852">
    <property type="entry name" value="Peptidase_S8/S53_dom_sf"/>
</dbReference>
<dbReference type="Pfam" id="PF13517">
    <property type="entry name" value="FG-GAP_3"/>
    <property type="match status" value="2"/>
</dbReference>
<protein>
    <submittedName>
        <fullName evidence="9">Peptidase_S8 domain-containing protein</fullName>
    </submittedName>
</protein>
<evidence type="ECO:0000256" key="1">
    <source>
        <dbReference type="ARBA" id="ARBA00022670"/>
    </source>
</evidence>
<dbReference type="PROSITE" id="PS51892">
    <property type="entry name" value="SUBTILASE"/>
    <property type="match status" value="1"/>
</dbReference>
<evidence type="ECO:0000256" key="7">
    <source>
        <dbReference type="SAM" id="SignalP"/>
    </source>
</evidence>
<feature type="signal peptide" evidence="7">
    <location>
        <begin position="1"/>
        <end position="22"/>
    </location>
</feature>
<dbReference type="PROSITE" id="PS00136">
    <property type="entry name" value="SUBTILASE_ASP"/>
    <property type="match status" value="1"/>
</dbReference>
<feature type="active site" description="Charge relay system" evidence="5">
    <location>
        <position position="221"/>
    </location>
</feature>
<gene>
    <name evidence="9" type="ORF">GEAMG1_0120</name>
</gene>
<dbReference type="Proteomes" id="UP001295463">
    <property type="component" value="Chromosome"/>
</dbReference>
<dbReference type="PANTHER" id="PTHR46580:SF2">
    <property type="entry name" value="MAM DOMAIN-CONTAINING PROTEIN"/>
    <property type="match status" value="1"/>
</dbReference>
<evidence type="ECO:0000256" key="6">
    <source>
        <dbReference type="RuleBase" id="RU003355"/>
    </source>
</evidence>
<keyword evidence="1 5" id="KW-0645">Protease</keyword>
<dbReference type="InterPro" id="IPR000209">
    <property type="entry name" value="Peptidase_S8/S53_dom"/>
</dbReference>
<keyword evidence="3 5" id="KW-0378">Hydrolase</keyword>
<dbReference type="InterPro" id="IPR023827">
    <property type="entry name" value="Peptidase_S8_Asp-AS"/>
</dbReference>
<evidence type="ECO:0000259" key="8">
    <source>
        <dbReference type="Pfam" id="PF00082"/>
    </source>
</evidence>
<dbReference type="PANTHER" id="PTHR46580">
    <property type="entry name" value="SENSOR KINASE-RELATED"/>
    <property type="match status" value="1"/>
</dbReference>
<evidence type="ECO:0000313" key="9">
    <source>
        <dbReference type="EMBL" id="CAH2029942.1"/>
    </source>
</evidence>
<dbReference type="Gene3D" id="3.40.50.200">
    <property type="entry name" value="Peptidase S8/S53 domain"/>
    <property type="match status" value="1"/>
</dbReference>
<dbReference type="SUPFAM" id="SSF52743">
    <property type="entry name" value="Subtilisin-like"/>
    <property type="match status" value="1"/>
</dbReference>
<dbReference type="InterPro" id="IPR023828">
    <property type="entry name" value="Peptidase_S8_Ser-AS"/>
</dbReference>
<sequence length="798" mass="82536">MSYNIRKAMALLSLLAVMTACGDTQQQALLPNGSAAESAFTQKSSDTADSSMAISTEDAAVSLNATPDGLPVPPQVAEKLYGIAQTTGAVRVIVGFNAPPELPDGFMAEGTLGGGYKKNPAANQNAIAAQRASIQRIQDRILDRVSFKNKAKSKKFSSIPYMALEVDTADFQALLASPEVTHIQEDIAVPPMLTESVPLIGGSGGSFSGQSGSGQTVAILDTGVATGHPVFSGKIVSEACYSTAMSGQSTSVCPNGQNSQTGSGAGINCNTAITGCDHGTHVAAIAAGTTGVAKDAKIIAIQVFSNHSGRALSWSSDQIAALERVYALRSDYNIASVNMSLGGGGPYASSCDAGNAAFKAAVDNLRSVGIATVIASGNDGFTTGISSPACVSTAIAVGSTSKQNTVASYSNSSSLIKLLAPGSSIYAAVPGNTYAYKSGTSMATPHVAGAWAVMKSKKPTATVDEVLNTLIGTGVSIRDTRNNVTKPRIKLDTAVSQLVDVTPYIGDGKADILWRNPTTGQNSIWFMDTDGSRLASAALTTVAPPWAIASISDFNGDGKPDILWRNPTTGQNSVWIMDGTTRTGSVALTTVVSPWTIASVSDFNGDGKLDILWRNPTTGQNSVWIMDGTTRTGSVALTTVVSPWTIASVSDLNGDGKPDILWRNPSTGQNSAWIMDGTTRTSSVALTTVAAPWTIASVSGLNGDGKPDILWRNPSTGQNSVWIMDGTTRTSSVALTTVAAPWTIVAVADLNGDGKPDILWRNPSTGQNSVWIMDGTTRTSSVALTTVAAPWKIVGTSN</sequence>
<dbReference type="PROSITE" id="PS00138">
    <property type="entry name" value="SUBTILASE_SER"/>
    <property type="match status" value="1"/>
</dbReference>
<accession>A0ABN8HB97</accession>
<reference evidence="9 10" key="1">
    <citation type="submission" date="2022-03" db="EMBL/GenBank/DDBJ databases">
        <authorList>
            <person name="Koch H."/>
        </authorList>
    </citation>
    <scope>NUCLEOTIDE SEQUENCE [LARGE SCALE GENOMIC DNA]</scope>
    <source>
        <strain evidence="9 10">G1</strain>
    </source>
</reference>
<keyword evidence="4 5" id="KW-0720">Serine protease</keyword>
<evidence type="ECO:0000256" key="3">
    <source>
        <dbReference type="ARBA" id="ARBA00022801"/>
    </source>
</evidence>